<accession>A0A5E6MQD0</accession>
<dbReference type="OrthoDB" id="7028944at2"/>
<dbReference type="RefSeq" id="WP_142661089.1">
    <property type="nucleotide sequence ID" value="NZ_CABFVA020000132.1"/>
</dbReference>
<keyword evidence="3" id="KW-1185">Reference proteome</keyword>
<name>A0A5E6MQD0_9BACT</name>
<proteinExistence type="predicted"/>
<evidence type="ECO:0000313" key="3">
    <source>
        <dbReference type="Proteomes" id="UP000334923"/>
    </source>
</evidence>
<dbReference type="Proteomes" id="UP000334923">
    <property type="component" value="Unassembled WGS sequence"/>
</dbReference>
<evidence type="ECO:0000256" key="1">
    <source>
        <dbReference type="SAM" id="MobiDB-lite"/>
    </source>
</evidence>
<dbReference type="EMBL" id="CABFVA020000132">
    <property type="protein sequence ID" value="VVM08330.1"/>
    <property type="molecule type" value="Genomic_DNA"/>
</dbReference>
<evidence type="ECO:0000313" key="2">
    <source>
        <dbReference type="EMBL" id="VVM08330.1"/>
    </source>
</evidence>
<sequence>MKPSLRKTRTFSLPDGTSIDSTSQISVVRWYGPVAKNVRAVSVPHVAIFLRHLGEDGKPGAIIRRQAALTHLGQLRIGSVWRDGVSNESIDFPEETFDVSFSPGGYRIVSPYEAAHGEGRRILIPPDDYQLPDSRDQNFLLDFVLRDGKNLLIPCMEFFVRCYGRSMEVQRVLATYPWSEAQPRLYKRLDWPPEPGKWPIRLAPRMHNDDAVFLAHVCYDSRATRAAKSIYSQIEIGQNASGHWIFLKIEPWFSGKAKIAVAGRPINGGKTFLGLRILGCSQPPGPVILRDREDRVIPDPSLDIQGGAEERRGPIRPLQPPDALELTDDYEPDRDSSLVEIEEEDFRILGEPRRVVDVAHKRATSTLRIRTGPAGKASLLSTGEPYGSGKGVAQASLHSPAVTESHGVLLDMWNAACRLRETHPAFVSSVEWFTFEDGFKGNAEPRLITLEPFDKENRVIDSEVRSWVFHDTKLRIPRGVLVMRIVISRTSIYIVEIQRRTLWRKDETGMSIATEEPLKGLVFVLDDDRFLEPWLRMVLDRVRHVKGVMERLTNDCPGAAHAFKHSKAASEMIVCEAAVRNALKKVGFEL</sequence>
<protein>
    <recommendedName>
        <fullName evidence="4">TnsE C-terminal domain-containing protein</fullName>
    </recommendedName>
</protein>
<gene>
    <name evidence="2" type="ORF">MAMT_02284</name>
</gene>
<organism evidence="2 3">
    <name type="scientific">Methylacidimicrobium tartarophylax</name>
    <dbReference type="NCBI Taxonomy" id="1041768"/>
    <lineage>
        <taxon>Bacteria</taxon>
        <taxon>Pseudomonadati</taxon>
        <taxon>Verrucomicrobiota</taxon>
        <taxon>Methylacidimicrobium</taxon>
    </lineage>
</organism>
<dbReference type="AlphaFoldDB" id="A0A5E6MQD0"/>
<reference evidence="2 3" key="1">
    <citation type="submission" date="2019-09" db="EMBL/GenBank/DDBJ databases">
        <authorList>
            <person name="Cremers G."/>
        </authorList>
    </citation>
    <scope>NUCLEOTIDE SEQUENCE [LARGE SCALE GENOMIC DNA]</scope>
    <source>
        <strain evidence="2">4A</strain>
    </source>
</reference>
<evidence type="ECO:0008006" key="4">
    <source>
        <dbReference type="Google" id="ProtNLM"/>
    </source>
</evidence>
<feature type="region of interest" description="Disordered" evidence="1">
    <location>
        <begin position="298"/>
        <end position="334"/>
    </location>
</feature>